<sequence length="338" mass="36412">MAWRSCYRDVLPFAAMVAVQCSGVGVNTLFKAFEGDELLCLYSVFPSTQFPLLKICLLALVGFVAQICRFKGVEYSSPLLSSAMSNLTPAFTFILAIIFRMESLALKSFSTQAKIIGTVLSISGALVVVLYKGSAILSIAAPTPSISIQKPLGSSESKWVIGGLLLATDSCLVSIWYIIQAQVMKIYPAELIVSFYINSSAAIISAPICLIAEANLSAWRLEPGVSVVAVIFSGLFCSPLNSIILARSLRSKGPVYVAIFSPLSIAITAIVSLIFLGDALHLGSLIGAIVMSIGFYAVTWGKAKEEETNESDEFNSFVSSFDDEIPLLQHHRVENIKK</sequence>
<feature type="transmembrane region" description="Helical" evidence="5">
    <location>
        <begin position="159"/>
        <end position="179"/>
    </location>
</feature>
<feature type="transmembrane region" description="Helical" evidence="5">
    <location>
        <begin position="225"/>
        <end position="246"/>
    </location>
</feature>
<reference evidence="6 7" key="1">
    <citation type="journal article" date="2023" name="Plant Biotechnol. J.">
        <title>Chromosome-level wild Hevea brasiliensis genome provides new tools for genomic-assisted breeding and valuable loci to elevate rubber yield.</title>
        <authorList>
            <person name="Cheng H."/>
            <person name="Song X."/>
            <person name="Hu Y."/>
            <person name="Wu T."/>
            <person name="Yang Q."/>
            <person name="An Z."/>
            <person name="Feng S."/>
            <person name="Deng Z."/>
            <person name="Wu W."/>
            <person name="Zeng X."/>
            <person name="Tu M."/>
            <person name="Wang X."/>
            <person name="Huang H."/>
        </authorList>
    </citation>
    <scope>NUCLEOTIDE SEQUENCE [LARGE SCALE GENOMIC DNA]</scope>
    <source>
        <strain evidence="6">MT/VB/25A 57/8</strain>
    </source>
</reference>
<keyword evidence="3 5" id="KW-1133">Transmembrane helix</keyword>
<feature type="transmembrane region" description="Helical" evidence="5">
    <location>
        <begin position="282"/>
        <end position="301"/>
    </location>
</feature>
<evidence type="ECO:0000313" key="7">
    <source>
        <dbReference type="Proteomes" id="UP001174677"/>
    </source>
</evidence>
<evidence type="ECO:0008006" key="8">
    <source>
        <dbReference type="Google" id="ProtNLM"/>
    </source>
</evidence>
<keyword evidence="2 5" id="KW-0812">Transmembrane</keyword>
<accession>A0ABQ9KDE9</accession>
<feature type="transmembrane region" description="Helical" evidence="5">
    <location>
        <begin position="79"/>
        <end position="99"/>
    </location>
</feature>
<dbReference type="PANTHER" id="PTHR31218">
    <property type="entry name" value="WAT1-RELATED PROTEIN"/>
    <property type="match status" value="1"/>
</dbReference>
<dbReference type="InterPro" id="IPR030184">
    <property type="entry name" value="WAT1-related"/>
</dbReference>
<name>A0ABQ9KDE9_HEVBR</name>
<feature type="transmembrane region" description="Helical" evidence="5">
    <location>
        <begin position="119"/>
        <end position="139"/>
    </location>
</feature>
<comment type="caution">
    <text evidence="6">The sequence shown here is derived from an EMBL/GenBank/DDBJ whole genome shotgun (WGS) entry which is preliminary data.</text>
</comment>
<keyword evidence="7" id="KW-1185">Reference proteome</keyword>
<evidence type="ECO:0000256" key="5">
    <source>
        <dbReference type="SAM" id="Phobius"/>
    </source>
</evidence>
<gene>
    <name evidence="6" type="ORF">P3X46_032482</name>
</gene>
<evidence type="ECO:0000256" key="2">
    <source>
        <dbReference type="ARBA" id="ARBA00022692"/>
    </source>
</evidence>
<feature type="transmembrane region" description="Helical" evidence="5">
    <location>
        <begin position="191"/>
        <end position="213"/>
    </location>
</feature>
<dbReference type="InterPro" id="IPR037185">
    <property type="entry name" value="EmrE-like"/>
</dbReference>
<keyword evidence="4 5" id="KW-0472">Membrane</keyword>
<evidence type="ECO:0000256" key="3">
    <source>
        <dbReference type="ARBA" id="ARBA00022989"/>
    </source>
</evidence>
<evidence type="ECO:0000256" key="1">
    <source>
        <dbReference type="ARBA" id="ARBA00004141"/>
    </source>
</evidence>
<proteinExistence type="predicted"/>
<dbReference type="EMBL" id="JARPOI010000018">
    <property type="protein sequence ID" value="KAJ9135277.1"/>
    <property type="molecule type" value="Genomic_DNA"/>
</dbReference>
<feature type="transmembrane region" description="Helical" evidence="5">
    <location>
        <begin position="50"/>
        <end position="67"/>
    </location>
</feature>
<evidence type="ECO:0000313" key="6">
    <source>
        <dbReference type="EMBL" id="KAJ9135277.1"/>
    </source>
</evidence>
<organism evidence="6 7">
    <name type="scientific">Hevea brasiliensis</name>
    <name type="common">Para rubber tree</name>
    <name type="synonym">Siphonia brasiliensis</name>
    <dbReference type="NCBI Taxonomy" id="3981"/>
    <lineage>
        <taxon>Eukaryota</taxon>
        <taxon>Viridiplantae</taxon>
        <taxon>Streptophyta</taxon>
        <taxon>Embryophyta</taxon>
        <taxon>Tracheophyta</taxon>
        <taxon>Spermatophyta</taxon>
        <taxon>Magnoliopsida</taxon>
        <taxon>eudicotyledons</taxon>
        <taxon>Gunneridae</taxon>
        <taxon>Pentapetalae</taxon>
        <taxon>rosids</taxon>
        <taxon>fabids</taxon>
        <taxon>Malpighiales</taxon>
        <taxon>Euphorbiaceae</taxon>
        <taxon>Crotonoideae</taxon>
        <taxon>Micrandreae</taxon>
        <taxon>Hevea</taxon>
    </lineage>
</organism>
<comment type="subcellular location">
    <subcellularLocation>
        <location evidence="1">Membrane</location>
        <topology evidence="1">Multi-pass membrane protein</topology>
    </subcellularLocation>
</comment>
<dbReference type="SUPFAM" id="SSF103481">
    <property type="entry name" value="Multidrug resistance efflux transporter EmrE"/>
    <property type="match status" value="2"/>
</dbReference>
<evidence type="ECO:0000256" key="4">
    <source>
        <dbReference type="ARBA" id="ARBA00023136"/>
    </source>
</evidence>
<feature type="transmembrane region" description="Helical" evidence="5">
    <location>
        <begin position="255"/>
        <end position="276"/>
    </location>
</feature>
<protein>
    <recommendedName>
        <fullName evidence="8">WAT1-related protein</fullName>
    </recommendedName>
</protein>
<dbReference type="Proteomes" id="UP001174677">
    <property type="component" value="Chromosome 18"/>
</dbReference>